<evidence type="ECO:0000313" key="6">
    <source>
        <dbReference type="Proteomes" id="UP000199092"/>
    </source>
</evidence>
<dbReference type="OrthoDB" id="4308938at2"/>
<dbReference type="Pfam" id="PF00378">
    <property type="entry name" value="ECH_1"/>
    <property type="match status" value="1"/>
</dbReference>
<comment type="similarity">
    <text evidence="1">Belongs to the enoyl-CoA hydratase/isomerase family.</text>
</comment>
<keyword evidence="6" id="KW-1185">Reference proteome</keyword>
<proteinExistence type="inferred from homology"/>
<keyword evidence="3" id="KW-0456">Lyase</keyword>
<sequence length="255" mass="26714">MSAQVVRYEHRGPVAWVTIDRPEARNALDRAVRAGLFAATARFDADPGAAVMVLTGAGDVAFSAGADLKEMAAEGLTVPPPDFLPQFGRNAGSAKPIIAAVNGLAYAGGFLLVQSCDLVFAAEHARFAVPEAAVGRGAPWAAPLASLIPPKAALQLLLTGEPITAARAHALGLVSEVVEAAQLQERVQACAERIAANAPLSVRAAKQMVLTTRGLPPDQAFAEAERIFAPVYRSADAQEGPRAFAEHRPPRWSGR</sequence>
<dbReference type="SUPFAM" id="SSF52096">
    <property type="entry name" value="ClpP/crotonase"/>
    <property type="match status" value="1"/>
</dbReference>
<dbReference type="STRING" id="546871.SAMN04488543_3948"/>
<feature type="region of interest" description="Disordered" evidence="4">
    <location>
        <begin position="236"/>
        <end position="255"/>
    </location>
</feature>
<dbReference type="GO" id="GO:0016829">
    <property type="term" value="F:lyase activity"/>
    <property type="evidence" value="ECO:0007669"/>
    <property type="project" value="UniProtKB-KW"/>
</dbReference>
<name>A0A1H1ZQR3_9ACTN</name>
<dbReference type="PANTHER" id="PTHR11941:SF169">
    <property type="entry name" value="(7AS)-7A-METHYL-1,5-DIOXO-2,3,5,6,7,7A-HEXAHYDRO-1H-INDENE-CARBOXYL-COA HYDROLASE"/>
    <property type="match status" value="1"/>
</dbReference>
<dbReference type="Gene3D" id="1.10.12.10">
    <property type="entry name" value="Lyase 2-enoyl-coa Hydratase, Chain A, domain 2"/>
    <property type="match status" value="1"/>
</dbReference>
<keyword evidence="2" id="KW-0443">Lipid metabolism</keyword>
<organism evidence="5 6">
    <name type="scientific">Friedmanniella luteola</name>
    <dbReference type="NCBI Taxonomy" id="546871"/>
    <lineage>
        <taxon>Bacteria</taxon>
        <taxon>Bacillati</taxon>
        <taxon>Actinomycetota</taxon>
        <taxon>Actinomycetes</taxon>
        <taxon>Propionibacteriales</taxon>
        <taxon>Nocardioidaceae</taxon>
        <taxon>Friedmanniella</taxon>
    </lineage>
</organism>
<evidence type="ECO:0000256" key="1">
    <source>
        <dbReference type="ARBA" id="ARBA00005254"/>
    </source>
</evidence>
<dbReference type="Proteomes" id="UP000199092">
    <property type="component" value="Chromosome I"/>
</dbReference>
<evidence type="ECO:0000256" key="3">
    <source>
        <dbReference type="ARBA" id="ARBA00023239"/>
    </source>
</evidence>
<evidence type="ECO:0000256" key="2">
    <source>
        <dbReference type="ARBA" id="ARBA00023098"/>
    </source>
</evidence>
<dbReference type="InterPro" id="IPR001753">
    <property type="entry name" value="Enoyl-CoA_hydra/iso"/>
</dbReference>
<protein>
    <submittedName>
        <fullName evidence="5">Enoyl-CoA hydratase/carnithine racemase</fullName>
    </submittedName>
</protein>
<dbReference type="InterPro" id="IPR029045">
    <property type="entry name" value="ClpP/crotonase-like_dom_sf"/>
</dbReference>
<gene>
    <name evidence="5" type="ORF">SAMN04488543_3948</name>
</gene>
<dbReference type="AlphaFoldDB" id="A0A1H1ZQR3"/>
<dbReference type="GO" id="GO:0006635">
    <property type="term" value="P:fatty acid beta-oxidation"/>
    <property type="evidence" value="ECO:0007669"/>
    <property type="project" value="TreeGrafter"/>
</dbReference>
<dbReference type="EMBL" id="LT629749">
    <property type="protein sequence ID" value="SDT36161.1"/>
    <property type="molecule type" value="Genomic_DNA"/>
</dbReference>
<dbReference type="PANTHER" id="PTHR11941">
    <property type="entry name" value="ENOYL-COA HYDRATASE-RELATED"/>
    <property type="match status" value="1"/>
</dbReference>
<dbReference type="RefSeq" id="WP_091415152.1">
    <property type="nucleotide sequence ID" value="NZ_LT629749.1"/>
</dbReference>
<dbReference type="CDD" id="cd06558">
    <property type="entry name" value="crotonase-like"/>
    <property type="match status" value="1"/>
</dbReference>
<dbReference type="InterPro" id="IPR014748">
    <property type="entry name" value="Enoyl-CoA_hydra_C"/>
</dbReference>
<reference evidence="5 6" key="1">
    <citation type="submission" date="2016-10" db="EMBL/GenBank/DDBJ databases">
        <authorList>
            <person name="de Groot N.N."/>
        </authorList>
    </citation>
    <scope>NUCLEOTIDE SEQUENCE [LARGE SCALE GENOMIC DNA]</scope>
    <source>
        <strain evidence="5 6">DSM 21741</strain>
    </source>
</reference>
<evidence type="ECO:0000256" key="4">
    <source>
        <dbReference type="SAM" id="MobiDB-lite"/>
    </source>
</evidence>
<accession>A0A1H1ZQR3</accession>
<evidence type="ECO:0000313" key="5">
    <source>
        <dbReference type="EMBL" id="SDT36161.1"/>
    </source>
</evidence>
<dbReference type="Gene3D" id="3.90.226.10">
    <property type="entry name" value="2-enoyl-CoA Hydratase, Chain A, domain 1"/>
    <property type="match status" value="1"/>
</dbReference>